<dbReference type="Proteomes" id="UP000801492">
    <property type="component" value="Unassembled WGS sequence"/>
</dbReference>
<dbReference type="EMBL" id="VTPC01051072">
    <property type="protein sequence ID" value="KAF2890505.1"/>
    <property type="molecule type" value="Genomic_DNA"/>
</dbReference>
<feature type="compositionally biased region" description="Basic and acidic residues" evidence="1">
    <location>
        <begin position="14"/>
        <end position="26"/>
    </location>
</feature>
<evidence type="ECO:0000313" key="2">
    <source>
        <dbReference type="EMBL" id="KAF2890505.1"/>
    </source>
</evidence>
<gene>
    <name evidence="2" type="ORF">ILUMI_15668</name>
</gene>
<comment type="caution">
    <text evidence="2">The sequence shown here is derived from an EMBL/GenBank/DDBJ whole genome shotgun (WGS) entry which is preliminary data.</text>
</comment>
<feature type="compositionally biased region" description="Polar residues" evidence="1">
    <location>
        <begin position="31"/>
        <end position="40"/>
    </location>
</feature>
<evidence type="ECO:0000256" key="1">
    <source>
        <dbReference type="SAM" id="MobiDB-lite"/>
    </source>
</evidence>
<dbReference type="OrthoDB" id="6763253at2759"/>
<sequence>MTFPRDYAREEVMKFEDSGDSLKDPNYKLAQESSNNSDTSNVDKTENKKRQSRKRIRQEATWKIIVQHKKVIAGLEHKTKKTVIPRKAVGPSFSRKKEPNGIIAADERGRHEQHAKTPEFFCYVEHITPSKKEALQHEYDEHLQEASRRYNFKKEDKQKTIEEKRKKIMKTSFDQKEFTTISLMRSGRRATFPKEIANLRSDANAISTKKYKRLQALLKWVPKQFHDFYKNLKYSSECGVNDDDE</sequence>
<keyword evidence="3" id="KW-1185">Reference proteome</keyword>
<organism evidence="2 3">
    <name type="scientific">Ignelater luminosus</name>
    <name type="common">Cucubano</name>
    <name type="synonym">Pyrophorus luminosus</name>
    <dbReference type="NCBI Taxonomy" id="2038154"/>
    <lineage>
        <taxon>Eukaryota</taxon>
        <taxon>Metazoa</taxon>
        <taxon>Ecdysozoa</taxon>
        <taxon>Arthropoda</taxon>
        <taxon>Hexapoda</taxon>
        <taxon>Insecta</taxon>
        <taxon>Pterygota</taxon>
        <taxon>Neoptera</taxon>
        <taxon>Endopterygota</taxon>
        <taxon>Coleoptera</taxon>
        <taxon>Polyphaga</taxon>
        <taxon>Elateriformia</taxon>
        <taxon>Elateroidea</taxon>
        <taxon>Elateridae</taxon>
        <taxon>Agrypninae</taxon>
        <taxon>Pyrophorini</taxon>
        <taxon>Ignelater</taxon>
    </lineage>
</organism>
<reference evidence="2" key="1">
    <citation type="submission" date="2019-08" db="EMBL/GenBank/DDBJ databases">
        <title>The genome of the North American firefly Photinus pyralis.</title>
        <authorList>
            <consortium name="Photinus pyralis genome working group"/>
            <person name="Fallon T.R."/>
            <person name="Sander Lower S.E."/>
            <person name="Weng J.-K."/>
        </authorList>
    </citation>
    <scope>NUCLEOTIDE SEQUENCE</scope>
    <source>
        <strain evidence="2">TRF0915ILg1</strain>
        <tissue evidence="2">Whole body</tissue>
    </source>
</reference>
<dbReference type="AlphaFoldDB" id="A0A8K0G3N0"/>
<feature type="region of interest" description="Disordered" evidence="1">
    <location>
        <begin position="14"/>
        <end position="56"/>
    </location>
</feature>
<name>A0A8K0G3N0_IGNLU</name>
<proteinExistence type="predicted"/>
<protein>
    <submittedName>
        <fullName evidence="2">Uncharacterized protein</fullName>
    </submittedName>
</protein>
<accession>A0A8K0G3N0</accession>
<evidence type="ECO:0000313" key="3">
    <source>
        <dbReference type="Proteomes" id="UP000801492"/>
    </source>
</evidence>